<feature type="region of interest" description="Disordered" evidence="1">
    <location>
        <begin position="1"/>
        <end position="29"/>
    </location>
</feature>
<dbReference type="EMBL" id="AE003849">
    <property type="protein sequence ID" value="AAF83563.1"/>
    <property type="molecule type" value="Genomic_DNA"/>
</dbReference>
<dbReference type="HOGENOM" id="CLU_2921802_0_0_6"/>
<dbReference type="KEGG" id="xfa:XF_0753"/>
<protein>
    <submittedName>
        <fullName evidence="2">Uncharacterized protein</fullName>
    </submittedName>
</protein>
<evidence type="ECO:0000256" key="1">
    <source>
        <dbReference type="SAM" id="MobiDB-lite"/>
    </source>
</evidence>
<proteinExistence type="predicted"/>
<gene>
    <name evidence="2" type="ordered locus">XF_0753</name>
</gene>
<name>Q9PFC5_XYLFA</name>
<dbReference type="PIR" id="F82768">
    <property type="entry name" value="F82768"/>
</dbReference>
<sequence length="61" mass="6406">MIATPDDALGSLSIAPHPSRPSEASPYAWEQTATLPPSSIAHVTQDLMLLLARLIPSSPNA</sequence>
<dbReference type="AlphaFoldDB" id="Q9PFC5"/>
<dbReference type="Proteomes" id="UP000000812">
    <property type="component" value="Chromosome"/>
</dbReference>
<organism evidence="2 3">
    <name type="scientific">Xylella fastidiosa (strain 9a5c)</name>
    <dbReference type="NCBI Taxonomy" id="160492"/>
    <lineage>
        <taxon>Bacteria</taxon>
        <taxon>Pseudomonadati</taxon>
        <taxon>Pseudomonadota</taxon>
        <taxon>Gammaproteobacteria</taxon>
        <taxon>Lysobacterales</taxon>
        <taxon>Lysobacteraceae</taxon>
        <taxon>Xylella</taxon>
    </lineage>
</organism>
<evidence type="ECO:0000313" key="3">
    <source>
        <dbReference type="Proteomes" id="UP000000812"/>
    </source>
</evidence>
<evidence type="ECO:0000313" key="2">
    <source>
        <dbReference type="EMBL" id="AAF83563.1"/>
    </source>
</evidence>
<accession>Q9PFC5</accession>
<reference evidence="2 3" key="1">
    <citation type="journal article" date="2000" name="Nature">
        <title>The genome sequence of the plant pathogen Xylella fastidiosa.</title>
        <authorList>
            <person name="Simpson A.J."/>
            <person name="Reinach F.C."/>
            <person name="Arruda P."/>
            <person name="Abreu F.A."/>
            <person name="Acencio M."/>
            <person name="Alvarenga R."/>
            <person name="Alves L.M."/>
            <person name="Araya J.E."/>
            <person name="Baia G.S."/>
            <person name="Baptista C.S."/>
            <person name="Barros M.H."/>
            <person name="Bonaccorsi E.D."/>
            <person name="Bordin S."/>
            <person name="Bove J.M."/>
            <person name="Briones M.R."/>
            <person name="Bueno M.R."/>
            <person name="Camargo A.A."/>
            <person name="Camargo L.E."/>
            <person name="Carraro D.M."/>
            <person name="Carrer H."/>
            <person name="Colauto N.B."/>
            <person name="Colombo C."/>
            <person name="Costa F.F."/>
            <person name="Costa M.C."/>
            <person name="Costa-Neto C.M."/>
            <person name="Coutinho L.L."/>
            <person name="Cristofani M."/>
            <person name="Dias-Neto E."/>
            <person name="Docena C."/>
            <person name="El-Dorry H."/>
            <person name="Facincani A.P."/>
            <person name="Ferreira A.J."/>
            <person name="Ferreira V.C."/>
            <person name="Ferro J.A."/>
            <person name="Fraga J.S."/>
            <person name="Franca S.C."/>
            <person name="Franco M.C."/>
            <person name="Frohme M."/>
            <person name="Furlan L.R."/>
            <person name="Garnier M."/>
            <person name="Goldman G.H."/>
            <person name="Goldman M.H."/>
            <person name="Gomes S.L."/>
            <person name="Gruber A."/>
            <person name="Ho P.L."/>
            <person name="Hoheisel J.D."/>
            <person name="Junqueira M.L."/>
            <person name="Kemper E.L."/>
            <person name="Kitajima J.P."/>
            <person name="Krieger J.E."/>
            <person name="Kuramae E.E."/>
            <person name="Laigret F."/>
            <person name="Lambais M.R."/>
            <person name="Leite L.C."/>
            <person name="Lemos E.G."/>
            <person name="Lemos M.V."/>
            <person name="Lopes S.A."/>
            <person name="Lopes C.R."/>
            <person name="Machado J.A."/>
            <person name="Machado M.A."/>
            <person name="Madeira A.M."/>
            <person name="Madeira H.M."/>
            <person name="Marino C.L."/>
            <person name="Marques M.V."/>
            <person name="Martins E.A."/>
            <person name="Martins E.M."/>
            <person name="Matsukuma A.Y."/>
            <person name="Menck C.F."/>
            <person name="Miracca E.C."/>
            <person name="Miyaki C.Y."/>
            <person name="Monteriro-Vitorello C.B."/>
            <person name="Moon D.H."/>
            <person name="Nagai M.A."/>
            <person name="Nascimento A.L."/>
            <person name="Netto L.E."/>
            <person name="Nhani A.Jr."/>
            <person name="Nobrega F.G."/>
            <person name="Nunes L.R."/>
            <person name="Oliveira M.A."/>
            <person name="de Oliveira M.C."/>
            <person name="de Oliveira R.C."/>
            <person name="Palmieri D.A."/>
            <person name="Paris A."/>
            <person name="Peixoto B.R."/>
            <person name="Pereira G.A."/>
            <person name="Pereira H.A.Jr."/>
            <person name="Pesquero J.B."/>
            <person name="Quaggio R.B."/>
            <person name="Roberto P.G."/>
            <person name="Rodrigues V."/>
            <person name="de M Rosa A.J."/>
            <person name="de Rosa V.E.Jr."/>
            <person name="de Sa R.G."/>
            <person name="Santelli R.V."/>
            <person name="Sawasaki H.E."/>
            <person name="da Silva A.C."/>
            <person name="da Silva A.M."/>
            <person name="da Silva F.R."/>
            <person name="da Silva W.A.Jr."/>
            <person name="da Silveira J.F."/>
            <person name="Silvestri M.L."/>
            <person name="Siqueira W.J."/>
            <person name="de Souza A.A."/>
            <person name="de Souza A.P."/>
            <person name="Terenzi M.F."/>
            <person name="Truffi D."/>
            <person name="Tsai S.M."/>
            <person name="Tsuhako M.H."/>
            <person name="Vallada H."/>
            <person name="Van Sluys M.A."/>
            <person name="Verjovski-Almeida S."/>
            <person name="Vettore A.L."/>
            <person name="Zago M.A."/>
            <person name="Zatz M."/>
            <person name="Meidanis J."/>
            <person name="Setubal J.C."/>
        </authorList>
    </citation>
    <scope>NUCLEOTIDE SEQUENCE [LARGE SCALE GENOMIC DNA]</scope>
    <source>
        <strain evidence="2 3">9a5c</strain>
    </source>
</reference>